<keyword evidence="15" id="KW-1185">Reference proteome</keyword>
<sequence length="523" mass="58981">MYRERGGSGSKAEIGTVDRKRINDVLDKHLEKSPPSASRGLNSKEKDRMLVPSTSSGKQPEPRSLLKSKCSDVLLISVSTFAISGATEESETDSEESDVSGSDMEDTSWISWFCNLRGNEFFCEVDDEYIQDDFNLCGLSSQVPYYDYALDLILDIESSHGDMFTEEQNELVESAAEMLYVEINQFSIRLYNSLPFPPADRNGEERCRGEARREMEGLVKGLMNAALDAVAGDEDAAAAASIQSSPAEERSRSTWAEVVSSGHEEERERVPESDCGYGRNQRIARKNLKIENGIQDFIGNCGLDLLIFQEEEDNMDGKSCNPDESEMQNDGDWMVVGVKNKKHQQTTPRRPHKAVMKFWGVYKRPPNEQEYINEANNGMGLEPIREELDNLSKACSRLWELDLNRLVPGKDYDIDCGQGKKFYLEEWEERVDYQGYIFPKKRGESPDSETQLLTIQFEWNGVLKSVSSSLIGVSPEFEIALYTLCFFVGEEDNHVCLGPYSVNIKCYRLGKNKIGSVFPVAEI</sequence>
<evidence type="ECO:0000313" key="14">
    <source>
        <dbReference type="EMBL" id="URD99496.1"/>
    </source>
</evidence>
<dbReference type="InterPro" id="IPR018998">
    <property type="entry name" value="EndoU_C"/>
</dbReference>
<dbReference type="GO" id="GO:0005956">
    <property type="term" value="C:protein kinase CK2 complex"/>
    <property type="evidence" value="ECO:0007669"/>
    <property type="project" value="InterPro"/>
</dbReference>
<keyword evidence="7" id="KW-0255">Endonuclease</keyword>
<dbReference type="InterPro" id="IPR037227">
    <property type="entry name" value="EndoU-like"/>
</dbReference>
<comment type="cofactor">
    <cofactor evidence="1">
        <name>Mn(2+)</name>
        <dbReference type="ChEBI" id="CHEBI:29035"/>
    </cofactor>
</comment>
<keyword evidence="5" id="KW-0540">Nuclease</keyword>
<evidence type="ECO:0000256" key="1">
    <source>
        <dbReference type="ARBA" id="ARBA00001936"/>
    </source>
</evidence>
<evidence type="ECO:0000256" key="5">
    <source>
        <dbReference type="ARBA" id="ARBA00022722"/>
    </source>
</evidence>
<evidence type="ECO:0000313" key="15">
    <source>
        <dbReference type="Proteomes" id="UP001055439"/>
    </source>
</evidence>
<comment type="similarity">
    <text evidence="2">Belongs to the casein kinase 2 subunit beta family.</text>
</comment>
<dbReference type="GO" id="GO:0004521">
    <property type="term" value="F:RNA endonuclease activity"/>
    <property type="evidence" value="ECO:0007669"/>
    <property type="project" value="InterPro"/>
</dbReference>
<dbReference type="SUPFAM" id="SSF57798">
    <property type="entry name" value="Casein kinase II beta subunit"/>
    <property type="match status" value="1"/>
</dbReference>
<dbReference type="PANTHER" id="PTHR12439:SF11">
    <property type="entry name" value="URIDYLATE-SPECIFIC ENDORIBONUCLEASE"/>
    <property type="match status" value="1"/>
</dbReference>
<organism evidence="14 15">
    <name type="scientific">Musa troglodytarum</name>
    <name type="common">fe'i banana</name>
    <dbReference type="NCBI Taxonomy" id="320322"/>
    <lineage>
        <taxon>Eukaryota</taxon>
        <taxon>Viridiplantae</taxon>
        <taxon>Streptophyta</taxon>
        <taxon>Embryophyta</taxon>
        <taxon>Tracheophyta</taxon>
        <taxon>Spermatophyta</taxon>
        <taxon>Magnoliopsida</taxon>
        <taxon>Liliopsida</taxon>
        <taxon>Zingiberales</taxon>
        <taxon>Musaceae</taxon>
        <taxon>Musa</taxon>
    </lineage>
</organism>
<proteinExistence type="inferred from homology"/>
<dbReference type="GO" id="GO:0016787">
    <property type="term" value="F:hydrolase activity"/>
    <property type="evidence" value="ECO:0007669"/>
    <property type="project" value="UniProtKB-KW"/>
</dbReference>
<accession>A0A9E7K0Z7</accession>
<evidence type="ECO:0000256" key="11">
    <source>
        <dbReference type="ARBA" id="ARBA00023239"/>
    </source>
</evidence>
<dbReference type="Proteomes" id="UP001055439">
    <property type="component" value="Chromosome 4"/>
</dbReference>
<evidence type="ECO:0000256" key="12">
    <source>
        <dbReference type="SAM" id="MobiDB-lite"/>
    </source>
</evidence>
<dbReference type="GO" id="GO:0019887">
    <property type="term" value="F:protein kinase regulator activity"/>
    <property type="evidence" value="ECO:0007669"/>
    <property type="project" value="InterPro"/>
</dbReference>
<dbReference type="Gene3D" id="1.10.1820.10">
    <property type="entry name" value="protein kinase ck2 holoenzyme, chain C, domain 1"/>
    <property type="match status" value="1"/>
</dbReference>
<dbReference type="AlphaFoldDB" id="A0A9E7K0Z7"/>
<evidence type="ECO:0000256" key="4">
    <source>
        <dbReference type="ARBA" id="ARBA00011245"/>
    </source>
</evidence>
<dbReference type="InterPro" id="IPR035991">
    <property type="entry name" value="Casein_kinase_II_beta-like"/>
</dbReference>
<name>A0A9E7K0Z7_9LILI</name>
<evidence type="ECO:0000256" key="9">
    <source>
        <dbReference type="ARBA" id="ARBA00022884"/>
    </source>
</evidence>
<dbReference type="SMART" id="SM01085">
    <property type="entry name" value="CK_II_beta"/>
    <property type="match status" value="1"/>
</dbReference>
<dbReference type="OrthoDB" id="430326at2759"/>
<dbReference type="PROSITE" id="PS51959">
    <property type="entry name" value="ENDOU"/>
    <property type="match status" value="1"/>
</dbReference>
<feature type="region of interest" description="Disordered" evidence="12">
    <location>
        <begin position="1"/>
        <end position="20"/>
    </location>
</feature>
<feature type="domain" description="EndoU" evidence="13">
    <location>
        <begin position="421"/>
        <end position="523"/>
    </location>
</feature>
<keyword evidence="10" id="KW-0464">Manganese</keyword>
<evidence type="ECO:0000259" key="13">
    <source>
        <dbReference type="PROSITE" id="PS51959"/>
    </source>
</evidence>
<dbReference type="PANTHER" id="PTHR12439">
    <property type="entry name" value="PLACENTAL PROTEIN 11-RELATED"/>
    <property type="match status" value="1"/>
</dbReference>
<evidence type="ECO:0000256" key="10">
    <source>
        <dbReference type="ARBA" id="ARBA00023211"/>
    </source>
</evidence>
<evidence type="ECO:0000256" key="7">
    <source>
        <dbReference type="ARBA" id="ARBA00022759"/>
    </source>
</evidence>
<dbReference type="EMBL" id="CP097506">
    <property type="protein sequence ID" value="URD99496.1"/>
    <property type="molecule type" value="Genomic_DNA"/>
</dbReference>
<evidence type="ECO:0000256" key="3">
    <source>
        <dbReference type="ARBA" id="ARBA00010168"/>
    </source>
</evidence>
<evidence type="ECO:0000256" key="2">
    <source>
        <dbReference type="ARBA" id="ARBA00006941"/>
    </source>
</evidence>
<reference evidence="14" key="1">
    <citation type="submission" date="2022-05" db="EMBL/GenBank/DDBJ databases">
        <title>The Musa troglodytarum L. genome provides insights into the mechanism of non-climacteric behaviour and enrichment of carotenoids.</title>
        <authorList>
            <person name="Wang J."/>
        </authorList>
    </citation>
    <scope>NUCLEOTIDE SEQUENCE</scope>
    <source>
        <tissue evidence="14">Leaf</tissue>
    </source>
</reference>
<dbReference type="InterPro" id="IPR039787">
    <property type="entry name" value="ENDOU"/>
</dbReference>
<dbReference type="InterPro" id="IPR000704">
    <property type="entry name" value="Casein_kinase_II_reg-sub"/>
</dbReference>
<feature type="region of interest" description="Disordered" evidence="12">
    <location>
        <begin position="25"/>
        <end position="65"/>
    </location>
</feature>
<evidence type="ECO:0000256" key="6">
    <source>
        <dbReference type="ARBA" id="ARBA00022723"/>
    </source>
</evidence>
<keyword evidence="11" id="KW-0456">Lyase</keyword>
<keyword evidence="8" id="KW-0378">Hydrolase</keyword>
<keyword evidence="9" id="KW-0694">RNA-binding</keyword>
<comment type="subunit">
    <text evidence="4">Monomer.</text>
</comment>
<dbReference type="Pfam" id="PF09412">
    <property type="entry name" value="XendoU"/>
    <property type="match status" value="1"/>
</dbReference>
<dbReference type="PRINTS" id="PR00472">
    <property type="entry name" value="CASNKINASEII"/>
</dbReference>
<protein>
    <submittedName>
        <fullName evidence="14">Endoribonuclease XendoU</fullName>
    </submittedName>
</protein>
<dbReference type="SUPFAM" id="SSF142877">
    <property type="entry name" value="EndoU-like"/>
    <property type="match status" value="1"/>
</dbReference>
<evidence type="ECO:0000256" key="8">
    <source>
        <dbReference type="ARBA" id="ARBA00022801"/>
    </source>
</evidence>
<dbReference type="Pfam" id="PF01214">
    <property type="entry name" value="CK_II_beta"/>
    <property type="match status" value="1"/>
</dbReference>
<dbReference type="GO" id="GO:0016829">
    <property type="term" value="F:lyase activity"/>
    <property type="evidence" value="ECO:0007669"/>
    <property type="project" value="UniProtKB-KW"/>
</dbReference>
<dbReference type="GO" id="GO:0046872">
    <property type="term" value="F:metal ion binding"/>
    <property type="evidence" value="ECO:0007669"/>
    <property type="project" value="UniProtKB-KW"/>
</dbReference>
<gene>
    <name evidence="14" type="ORF">MUK42_30752</name>
</gene>
<comment type="similarity">
    <text evidence="3">Belongs to the ENDOU family.</text>
</comment>
<keyword evidence="6" id="KW-0479">Metal-binding</keyword>
<dbReference type="GO" id="GO:0003723">
    <property type="term" value="F:RNA binding"/>
    <property type="evidence" value="ECO:0007669"/>
    <property type="project" value="UniProtKB-KW"/>
</dbReference>
<dbReference type="InterPro" id="IPR016149">
    <property type="entry name" value="Casein_kin_II_reg-sub_N"/>
</dbReference>